<name>A0A3A6Q6N1_9EURY</name>
<keyword evidence="3" id="KW-1185">Reference proteome</keyword>
<dbReference type="AlphaFoldDB" id="A0A3A6Q6N1"/>
<dbReference type="OrthoDB" id="341972at2157"/>
<dbReference type="Proteomes" id="UP000276588">
    <property type="component" value="Unassembled WGS sequence"/>
</dbReference>
<accession>A0A3A6Q6N1</accession>
<comment type="caution">
    <text evidence="2">The sequence shown here is derived from an EMBL/GenBank/DDBJ whole genome shotgun (WGS) entry which is preliminary data.</text>
</comment>
<sequence>MSMPPTCPSGWLVSTSQPTHLSLLYRPDGRSLLVRPTEPTPVSADPEAVEAWTVKGLAGYGPRYPIFAEAVTRDEAVATAESVMATIADGDEPTPVRVSDQGAGTEAAATDANATADATDDQAALTAFADESDDAG</sequence>
<evidence type="ECO:0000256" key="1">
    <source>
        <dbReference type="SAM" id="MobiDB-lite"/>
    </source>
</evidence>
<dbReference type="RefSeq" id="WP_120103046.1">
    <property type="nucleotide sequence ID" value="NZ_QKNY01000013.1"/>
</dbReference>
<gene>
    <name evidence="2" type="ORF">DM826_08895</name>
</gene>
<proteinExistence type="predicted"/>
<feature type="region of interest" description="Disordered" evidence="1">
    <location>
        <begin position="90"/>
        <end position="118"/>
    </location>
</feature>
<reference evidence="2 3" key="1">
    <citation type="submission" date="2018-06" db="EMBL/GenBank/DDBJ databases">
        <title>Halonotius sp. F13-13 a new haloarchaeeon isolated from a solar saltern from Isla Cristina, Huelva, Spain.</title>
        <authorList>
            <person name="Duran-Viseras A."/>
            <person name="Sanchez-Porro C."/>
            <person name="Ventosa A."/>
        </authorList>
    </citation>
    <scope>NUCLEOTIDE SEQUENCE [LARGE SCALE GENOMIC DNA]</scope>
    <source>
        <strain evidence="2 3">F13-13</strain>
    </source>
</reference>
<evidence type="ECO:0000313" key="3">
    <source>
        <dbReference type="Proteomes" id="UP000276588"/>
    </source>
</evidence>
<dbReference type="EMBL" id="QKNY01000013">
    <property type="protein sequence ID" value="RJX42796.1"/>
    <property type="molecule type" value="Genomic_DNA"/>
</dbReference>
<organism evidence="2 3">
    <name type="scientific">Halonotius aquaticus</name>
    <dbReference type="NCBI Taxonomy" id="2216978"/>
    <lineage>
        <taxon>Archaea</taxon>
        <taxon>Methanobacteriati</taxon>
        <taxon>Methanobacteriota</taxon>
        <taxon>Stenosarchaea group</taxon>
        <taxon>Halobacteria</taxon>
        <taxon>Halobacteriales</taxon>
        <taxon>Haloferacaceae</taxon>
        <taxon>Halonotius</taxon>
    </lineage>
</organism>
<evidence type="ECO:0000313" key="2">
    <source>
        <dbReference type="EMBL" id="RJX42796.1"/>
    </source>
</evidence>
<feature type="compositionally biased region" description="Low complexity" evidence="1">
    <location>
        <begin position="103"/>
        <end position="118"/>
    </location>
</feature>
<protein>
    <submittedName>
        <fullName evidence="2">Uncharacterized protein</fullName>
    </submittedName>
</protein>